<sequence>MRGLALFQGMADERLARLTARVTEQQLAAGELLFAQGDVADTCYVVLDGELDVVAHLGDFELQLEICRPGQIIGEMALIDGSPRSATARARAATHVAVLDKGAFVEMLRSNPALTLDLLRSTTTRLRRTSQNMIDDMAAKHAELARAYDELQAAQAERIRLSRIEEELAVARRIQQLFLPRQLPQPAGWQLAAYNRGAHEVGGDFFDCIPLPGGDLGLVVADACGKGVPAALFVALTRSLVRAASLAPAAFQHGGSAQAAPLADTIGLTNDYIATEHGASHMFITLFYGQLNTHSGAMRYVNAGHNSPMLFGPGGVLRSELESSSLPLGIVPHHRFEMRETTIARGDMLLCFSDGITEAMDASGALFDEQRLLDAMRAHADLPAAALVERLVEVVDGFVGGAPQSDDMTLLLIKCEA</sequence>
<dbReference type="Gene3D" id="2.60.120.10">
    <property type="entry name" value="Jelly Rolls"/>
    <property type="match status" value="1"/>
</dbReference>
<dbReference type="SMART" id="SM00100">
    <property type="entry name" value="cNMP"/>
    <property type="match status" value="1"/>
</dbReference>
<protein>
    <recommendedName>
        <fullName evidence="3">Cyclic nucleotide-binding domain-containing protein</fullName>
    </recommendedName>
</protein>
<dbReference type="Pfam" id="PF00027">
    <property type="entry name" value="cNMP_binding"/>
    <property type="match status" value="1"/>
</dbReference>
<gene>
    <name evidence="4" type="ORF">SE17_21745</name>
</gene>
<keyword evidence="2" id="KW-0175">Coiled coil</keyword>
<proteinExistence type="predicted"/>
<name>A0A0N8PS00_9CHLR</name>
<dbReference type="PROSITE" id="PS50042">
    <property type="entry name" value="CNMP_BINDING_3"/>
    <property type="match status" value="1"/>
</dbReference>
<dbReference type="InterPro" id="IPR052016">
    <property type="entry name" value="Bact_Sigma-Reg"/>
</dbReference>
<dbReference type="InterPro" id="IPR018490">
    <property type="entry name" value="cNMP-bd_dom_sf"/>
</dbReference>
<evidence type="ECO:0000313" key="5">
    <source>
        <dbReference type="Proteomes" id="UP000050509"/>
    </source>
</evidence>
<dbReference type="InterPro" id="IPR000595">
    <property type="entry name" value="cNMP-bd_dom"/>
</dbReference>
<dbReference type="PRINTS" id="PR00103">
    <property type="entry name" value="CAMPKINASE"/>
</dbReference>
<organism evidence="4 5">
    <name type="scientific">Kouleothrix aurantiaca</name>
    <dbReference type="NCBI Taxonomy" id="186479"/>
    <lineage>
        <taxon>Bacteria</taxon>
        <taxon>Bacillati</taxon>
        <taxon>Chloroflexota</taxon>
        <taxon>Chloroflexia</taxon>
        <taxon>Chloroflexales</taxon>
        <taxon>Roseiflexineae</taxon>
        <taxon>Roseiflexaceae</taxon>
        <taxon>Kouleothrix</taxon>
    </lineage>
</organism>
<reference evidence="4 5" key="1">
    <citation type="submission" date="2015-09" db="EMBL/GenBank/DDBJ databases">
        <title>Draft genome sequence of Kouleothrix aurantiaca JCM 19913.</title>
        <authorList>
            <person name="Hemp J."/>
        </authorList>
    </citation>
    <scope>NUCLEOTIDE SEQUENCE [LARGE SCALE GENOMIC DNA]</scope>
    <source>
        <strain evidence="4 5">COM-B</strain>
    </source>
</reference>
<dbReference type="InterPro" id="IPR036457">
    <property type="entry name" value="PPM-type-like_dom_sf"/>
</dbReference>
<keyword evidence="1" id="KW-0378">Hydrolase</keyword>
<dbReference type="Gene3D" id="3.60.40.10">
    <property type="entry name" value="PPM-type phosphatase domain"/>
    <property type="match status" value="1"/>
</dbReference>
<dbReference type="AlphaFoldDB" id="A0A0N8PS00"/>
<dbReference type="CDD" id="cd00038">
    <property type="entry name" value="CAP_ED"/>
    <property type="match status" value="1"/>
</dbReference>
<dbReference type="InterPro" id="IPR014710">
    <property type="entry name" value="RmlC-like_jellyroll"/>
</dbReference>
<comment type="caution">
    <text evidence="4">The sequence shown here is derived from an EMBL/GenBank/DDBJ whole genome shotgun (WGS) entry which is preliminary data.</text>
</comment>
<evidence type="ECO:0000256" key="2">
    <source>
        <dbReference type="SAM" id="Coils"/>
    </source>
</evidence>
<evidence type="ECO:0000256" key="1">
    <source>
        <dbReference type="ARBA" id="ARBA00022801"/>
    </source>
</evidence>
<dbReference type="SUPFAM" id="SSF81606">
    <property type="entry name" value="PP2C-like"/>
    <property type="match status" value="1"/>
</dbReference>
<dbReference type="SMART" id="SM00331">
    <property type="entry name" value="PP2C_SIG"/>
    <property type="match status" value="1"/>
</dbReference>
<dbReference type="InterPro" id="IPR001932">
    <property type="entry name" value="PPM-type_phosphatase-like_dom"/>
</dbReference>
<dbReference type="InterPro" id="IPR018488">
    <property type="entry name" value="cNMP-bd_CS"/>
</dbReference>
<feature type="domain" description="Cyclic nucleotide-binding" evidence="3">
    <location>
        <begin position="6"/>
        <end position="108"/>
    </location>
</feature>
<evidence type="ECO:0000313" key="4">
    <source>
        <dbReference type="EMBL" id="KPV51341.1"/>
    </source>
</evidence>
<accession>A0A0N8PS00</accession>
<dbReference type="Pfam" id="PF07228">
    <property type="entry name" value="SpoIIE"/>
    <property type="match status" value="1"/>
</dbReference>
<dbReference type="EMBL" id="LJCR01000956">
    <property type="protein sequence ID" value="KPV51341.1"/>
    <property type="molecule type" value="Genomic_DNA"/>
</dbReference>
<dbReference type="SUPFAM" id="SSF51206">
    <property type="entry name" value="cAMP-binding domain-like"/>
    <property type="match status" value="1"/>
</dbReference>
<feature type="coiled-coil region" evidence="2">
    <location>
        <begin position="134"/>
        <end position="164"/>
    </location>
</feature>
<dbReference type="GO" id="GO:0016791">
    <property type="term" value="F:phosphatase activity"/>
    <property type="evidence" value="ECO:0007669"/>
    <property type="project" value="TreeGrafter"/>
</dbReference>
<dbReference type="PROSITE" id="PS00889">
    <property type="entry name" value="CNMP_BINDING_2"/>
    <property type="match status" value="1"/>
</dbReference>
<keyword evidence="5" id="KW-1185">Reference proteome</keyword>
<evidence type="ECO:0000259" key="3">
    <source>
        <dbReference type="PROSITE" id="PS50042"/>
    </source>
</evidence>
<dbReference type="PATRIC" id="fig|186479.3.peg.10960"/>
<dbReference type="PANTHER" id="PTHR43156:SF2">
    <property type="entry name" value="STAGE II SPORULATION PROTEIN E"/>
    <property type="match status" value="1"/>
</dbReference>
<dbReference type="PANTHER" id="PTHR43156">
    <property type="entry name" value="STAGE II SPORULATION PROTEIN E-RELATED"/>
    <property type="match status" value="1"/>
</dbReference>
<dbReference type="Proteomes" id="UP000050509">
    <property type="component" value="Unassembled WGS sequence"/>
</dbReference>